<dbReference type="FunFam" id="4.10.860.120:FF:000001">
    <property type="entry name" value="DNA-directed RNA polymerase subunit beta"/>
    <property type="match status" value="1"/>
</dbReference>
<comment type="subunit">
    <text evidence="12">The RNAP catalytic core consists of 2 alpha, 1 beta, 1 beta' and 1 omega subunit. When a sigma factor is associated with the core the holoenzyme is formed, which can initiate transcription.</text>
</comment>
<dbReference type="GO" id="GO:0006351">
    <property type="term" value="P:DNA-templated transcription"/>
    <property type="evidence" value="ECO:0007669"/>
    <property type="project" value="UniProtKB-UniRule"/>
</dbReference>
<dbReference type="InterPro" id="IPR042102">
    <property type="entry name" value="RNA_pol_Rpb1_3_sf"/>
</dbReference>
<dbReference type="SUPFAM" id="SSF64484">
    <property type="entry name" value="beta and beta-prime subunits of DNA dependent RNA-polymerase"/>
    <property type="match status" value="1"/>
</dbReference>
<evidence type="ECO:0000313" key="15">
    <source>
        <dbReference type="EMBL" id="QIB66202.1"/>
    </source>
</evidence>
<evidence type="ECO:0000313" key="16">
    <source>
        <dbReference type="Proteomes" id="UP000477680"/>
    </source>
</evidence>
<dbReference type="KEGG" id="kim:G3T16_13085"/>
<feature type="binding site" evidence="12">
    <location>
        <position position="464"/>
    </location>
    <ligand>
        <name>Mg(2+)</name>
        <dbReference type="ChEBI" id="CHEBI:18420"/>
    </ligand>
</feature>
<keyword evidence="4 12" id="KW-0240">DNA-directed RNA polymerase</keyword>
<keyword evidence="7 12" id="KW-0479">Metal-binding</keyword>
<dbReference type="Gene3D" id="1.10.132.30">
    <property type="match status" value="1"/>
</dbReference>
<dbReference type="CDD" id="cd02655">
    <property type="entry name" value="RNAP_beta'_C"/>
    <property type="match status" value="1"/>
</dbReference>
<comment type="similarity">
    <text evidence="2">In the N-terminal section; belongs to the RNA polymerase beta chain family.</text>
</comment>
<evidence type="ECO:0000256" key="10">
    <source>
        <dbReference type="ARBA" id="ARBA00023163"/>
    </source>
</evidence>
<gene>
    <name evidence="12 15" type="primary">rpoC</name>
    <name evidence="15" type="ORF">G3T16_13085</name>
</gene>
<dbReference type="GO" id="GO:0000287">
    <property type="term" value="F:magnesium ion binding"/>
    <property type="evidence" value="ECO:0007669"/>
    <property type="project" value="UniProtKB-UniRule"/>
</dbReference>
<dbReference type="Gene3D" id="4.10.860.120">
    <property type="entry name" value="RNA polymerase II, clamp domain"/>
    <property type="match status" value="1"/>
</dbReference>
<dbReference type="HAMAP" id="MF_01322">
    <property type="entry name" value="RNApol_bact_RpoC"/>
    <property type="match status" value="1"/>
</dbReference>
<comment type="similarity">
    <text evidence="1 12 13">Belongs to the RNA polymerase beta' chain family.</text>
</comment>
<dbReference type="InterPro" id="IPR000722">
    <property type="entry name" value="RNA_pol_asu"/>
</dbReference>
<keyword evidence="6 12" id="KW-0548">Nucleotidyltransferase</keyword>
<comment type="similarity">
    <text evidence="3">In the C-terminal section; belongs to the RNA polymerase beta' chain family.</text>
</comment>
<name>A0A6C0U225_9GAMM</name>
<dbReference type="InterPro" id="IPR007083">
    <property type="entry name" value="RNA_pol_Rpb1_4"/>
</dbReference>
<dbReference type="Gene3D" id="2.40.40.20">
    <property type="match status" value="1"/>
</dbReference>
<evidence type="ECO:0000256" key="1">
    <source>
        <dbReference type="ARBA" id="ARBA00006460"/>
    </source>
</evidence>
<evidence type="ECO:0000259" key="14">
    <source>
        <dbReference type="SMART" id="SM00663"/>
    </source>
</evidence>
<dbReference type="Pfam" id="PF04998">
    <property type="entry name" value="RNA_pol_Rpb1_5"/>
    <property type="match status" value="1"/>
</dbReference>
<keyword evidence="9 12" id="KW-0460">Magnesium</keyword>
<evidence type="ECO:0000256" key="12">
    <source>
        <dbReference type="HAMAP-Rule" id="MF_01322"/>
    </source>
</evidence>
<dbReference type="Gene3D" id="1.10.1790.20">
    <property type="match status" value="1"/>
</dbReference>
<evidence type="ECO:0000256" key="7">
    <source>
        <dbReference type="ARBA" id="ARBA00022723"/>
    </source>
</evidence>
<feature type="binding site" evidence="12">
    <location>
        <position position="899"/>
    </location>
    <ligand>
        <name>Zn(2+)</name>
        <dbReference type="ChEBI" id="CHEBI:29105"/>
        <label>2</label>
    </ligand>
</feature>
<dbReference type="InterPro" id="IPR007081">
    <property type="entry name" value="RNA_pol_Rpb1_5"/>
</dbReference>
<dbReference type="FunFam" id="1.10.150.390:FF:000002">
    <property type="entry name" value="DNA-directed RNA polymerase subunit beta"/>
    <property type="match status" value="1"/>
</dbReference>
<comment type="function">
    <text evidence="12 13">DNA-dependent RNA polymerase catalyzes the transcription of DNA into RNA using the four ribonucleoside triphosphates as substrates.</text>
</comment>
<feature type="binding site" evidence="12">
    <location>
        <position position="85"/>
    </location>
    <ligand>
        <name>Zn(2+)</name>
        <dbReference type="ChEBI" id="CHEBI:29105"/>
        <label>1</label>
    </ligand>
</feature>
<dbReference type="PANTHER" id="PTHR19376">
    <property type="entry name" value="DNA-DIRECTED RNA POLYMERASE"/>
    <property type="match status" value="1"/>
</dbReference>
<dbReference type="Pfam" id="PF00623">
    <property type="entry name" value="RNA_pol_Rpb1_2"/>
    <property type="match status" value="1"/>
</dbReference>
<dbReference type="InterPro" id="IPR006592">
    <property type="entry name" value="RNA_pol_N"/>
</dbReference>
<dbReference type="Gene3D" id="1.10.40.90">
    <property type="match status" value="1"/>
</dbReference>
<comment type="cofactor">
    <cofactor evidence="12">
        <name>Mg(2+)</name>
        <dbReference type="ChEBI" id="CHEBI:18420"/>
    </cofactor>
    <text evidence="12">Binds 1 Mg(2+) ion per subunit.</text>
</comment>
<evidence type="ECO:0000256" key="9">
    <source>
        <dbReference type="ARBA" id="ARBA00022842"/>
    </source>
</evidence>
<keyword evidence="10 12" id="KW-0804">Transcription</keyword>
<dbReference type="InterPro" id="IPR044893">
    <property type="entry name" value="RNA_pol_Rpb1_clamp_domain"/>
</dbReference>
<organism evidence="15 16">
    <name type="scientific">Kineobactrum salinum</name>
    <dbReference type="NCBI Taxonomy" id="2708301"/>
    <lineage>
        <taxon>Bacteria</taxon>
        <taxon>Pseudomonadati</taxon>
        <taxon>Pseudomonadota</taxon>
        <taxon>Gammaproteobacteria</taxon>
        <taxon>Cellvibrionales</taxon>
        <taxon>Halieaceae</taxon>
        <taxon>Kineobactrum</taxon>
    </lineage>
</organism>
<dbReference type="NCBIfam" id="TIGR02386">
    <property type="entry name" value="rpoC_TIGR"/>
    <property type="match status" value="1"/>
</dbReference>
<sequence length="1406" mass="155417">MKDLLNLLKSQGQSEEFDAIRIGLASPEMIRAWSFGEVKKPETINYRTFKPERDGLFCAKIFGPVKDYECLCGKYKRLKHRGVICEKCGVEVALAKVRRERMGHIELASPVAHIWFLKSLPSRIGLLLDMTLRDIERVLYFESYVVTDPGLTTLNPAQLLTDEEYYEAMEEFGDEFTAKMGAEAVQDLMKQLDLEREISNLREEIPATNSETKIKKLSKRLKLMEAFAGSGNKPEWMVLNALPVLPPDLRPLVPLDGGRFATSDLNDLYRRVINRNNRLKRLLDLNAPDIIVRNEKRMLQESVDALLDNGRRGRAITGSNKRPLKSLADMIKGKQGRFRQNLLGKRVDYSGRSVIVVGPTLRLHQCGLPKKMALELFKPFIFGKLEARGLATTIKAAKKMVEREPPEVWDILAEVIREHPVLLNRAPTLHRLGIQAFEPVLIEGKAIQLHPLVCAAYNADFDGDQMAVHVPLTIEAQLEARALMMSTNNILSPASGDPIIVPSQDVVLGLYYMTRSRVNAKGEGMIFANVSEVNRAYRGGHVHLQARVKVRIHEVVQTEEGDRMERTFIADTTVGRALLWEIVPEGIGYEMVNQDMAKKAISRIINQCYRVVGLKATVIFADQLMYTGYEYSTRSGSSIGVNDFVIPEAKAELIARADREVKEIEDQYAAGLVTQGEKYNKVIDIWSRANDLVSKAMMDGLSKETVINRDGEEEDQASFNSVYIYADSGARGSPAQIRQLAGMRGLMAKPDGSIIETPITANFREGLNVLQYFISTHGARKGLADTALKTANSGYLTRRLVDVAQDLVVTEVDCGTDRGLLMTPVIDGGDIIESLGDRVLGRIVAKDVIKPGSSEEIAITAGTMLDELWIKRLEEMGIDEVEVRSPITCETRHGICSTCYGRDLARGHRVNMGEAIGVVAAQSIGEPGTQLTMRTFHIGGAASRQTAQDNIQVMNEGSVRLHNVKTVERKDGFLIAVSRSGELSILDKMGRERERYKLPYGAIIKVHDNAEVSAGDIVANWDPHTHPIITEVAGIARFSGMEEGITIKRQTDELTGLSNIEVLDLGERPAAGKDVRPAVSLVDSNGDELCLAGTNVPAHYFLPAHALVAPENGANLEAGDVIARIPQEGSKTRDITGGLPRVADLFEARKPKEPAILAEISGTVSFGKETKGKRRLVITPTDSTTLADGSDHYEALIPKWRNMSVFEGEFVEKGEVVSEGPLSPHDILRLKDVKELAKYIVNEIQEVYRLQGVKINDKHIEVIVRQMLRKVVITSSGDSSLIKGEQVEHVTFLEENERLLAEGMVPATAERELLGITKASLATESFISAASFQETTRVLTEAAVTGKRDYLRGLKENVVVGRLIPAGTGLAYHAERKRTRGGETEMSVSAQEIEAALTEALQDSNS</sequence>
<dbReference type="GO" id="GO:0003899">
    <property type="term" value="F:DNA-directed RNA polymerase activity"/>
    <property type="evidence" value="ECO:0007669"/>
    <property type="project" value="UniProtKB-UniRule"/>
</dbReference>
<feature type="binding site" evidence="12">
    <location>
        <position position="70"/>
    </location>
    <ligand>
        <name>Zn(2+)</name>
        <dbReference type="ChEBI" id="CHEBI:29105"/>
        <label>1</label>
    </ligand>
</feature>
<evidence type="ECO:0000256" key="6">
    <source>
        <dbReference type="ARBA" id="ARBA00022695"/>
    </source>
</evidence>
<keyword evidence="16" id="KW-1185">Reference proteome</keyword>
<dbReference type="GO" id="GO:0000428">
    <property type="term" value="C:DNA-directed RNA polymerase complex"/>
    <property type="evidence" value="ECO:0007669"/>
    <property type="project" value="UniProtKB-KW"/>
</dbReference>
<evidence type="ECO:0000256" key="4">
    <source>
        <dbReference type="ARBA" id="ARBA00022478"/>
    </source>
</evidence>
<evidence type="ECO:0000256" key="5">
    <source>
        <dbReference type="ARBA" id="ARBA00022679"/>
    </source>
</evidence>
<dbReference type="Pfam" id="PF04983">
    <property type="entry name" value="RNA_pol_Rpb1_3"/>
    <property type="match status" value="1"/>
</dbReference>
<dbReference type="EC" id="2.7.7.6" evidence="12"/>
<dbReference type="FunFam" id="1.10.132.30:FF:000003">
    <property type="entry name" value="DNA-directed RNA polymerase subunit beta"/>
    <property type="match status" value="1"/>
</dbReference>
<feature type="binding site" evidence="12">
    <location>
        <position position="460"/>
    </location>
    <ligand>
        <name>Mg(2+)</name>
        <dbReference type="ChEBI" id="CHEBI:18420"/>
    </ligand>
</feature>
<dbReference type="InterPro" id="IPR007066">
    <property type="entry name" value="RNA_pol_Rpb1_3"/>
</dbReference>
<feature type="binding site" evidence="12">
    <location>
        <position position="462"/>
    </location>
    <ligand>
        <name>Mg(2+)</name>
        <dbReference type="ChEBI" id="CHEBI:18420"/>
    </ligand>
</feature>
<reference evidence="15 16" key="1">
    <citation type="submission" date="2020-02" db="EMBL/GenBank/DDBJ databases">
        <title>Genome sequencing for Kineobactrum sp. M2.</title>
        <authorList>
            <person name="Park S.-J."/>
        </authorList>
    </citation>
    <scope>NUCLEOTIDE SEQUENCE [LARGE SCALE GENOMIC DNA]</scope>
    <source>
        <strain evidence="15 16">M2</strain>
    </source>
</reference>
<dbReference type="Gene3D" id="1.10.274.100">
    <property type="entry name" value="RNA polymerase Rpb1, domain 3"/>
    <property type="match status" value="1"/>
</dbReference>
<feature type="binding site" evidence="12">
    <location>
        <position position="896"/>
    </location>
    <ligand>
        <name>Zn(2+)</name>
        <dbReference type="ChEBI" id="CHEBI:29105"/>
        <label>2</label>
    </ligand>
</feature>
<evidence type="ECO:0000256" key="2">
    <source>
        <dbReference type="ARBA" id="ARBA00007616"/>
    </source>
</evidence>
<proteinExistence type="inferred from homology"/>
<keyword evidence="5 12" id="KW-0808">Transferase</keyword>
<dbReference type="Pfam" id="PF04997">
    <property type="entry name" value="RNA_pol_Rpb1_1"/>
    <property type="match status" value="1"/>
</dbReference>
<dbReference type="InterPro" id="IPR045867">
    <property type="entry name" value="DNA-dir_RpoC_beta_prime"/>
</dbReference>
<feature type="binding site" evidence="12">
    <location>
        <position position="814"/>
    </location>
    <ligand>
        <name>Zn(2+)</name>
        <dbReference type="ChEBI" id="CHEBI:29105"/>
        <label>2</label>
    </ligand>
</feature>
<feature type="domain" description="RNA polymerase N-terminal" evidence="14">
    <location>
        <begin position="235"/>
        <end position="514"/>
    </location>
</feature>
<feature type="binding site" evidence="12">
    <location>
        <position position="72"/>
    </location>
    <ligand>
        <name>Zn(2+)</name>
        <dbReference type="ChEBI" id="CHEBI:29105"/>
        <label>1</label>
    </ligand>
</feature>
<accession>A0A6C0U225</accession>
<dbReference type="GO" id="GO:0005829">
    <property type="term" value="C:cytosol"/>
    <property type="evidence" value="ECO:0007669"/>
    <property type="project" value="UniProtKB-ARBA"/>
</dbReference>
<feature type="binding site" evidence="12">
    <location>
        <position position="88"/>
    </location>
    <ligand>
        <name>Zn(2+)</name>
        <dbReference type="ChEBI" id="CHEBI:29105"/>
        <label>1</label>
    </ligand>
</feature>
<evidence type="ECO:0000256" key="3">
    <source>
        <dbReference type="ARBA" id="ARBA00009839"/>
    </source>
</evidence>
<feature type="binding site" evidence="12">
    <location>
        <position position="889"/>
    </location>
    <ligand>
        <name>Zn(2+)</name>
        <dbReference type="ChEBI" id="CHEBI:29105"/>
        <label>2</label>
    </ligand>
</feature>
<dbReference type="CDD" id="cd01609">
    <property type="entry name" value="RNAP_beta'_N"/>
    <property type="match status" value="1"/>
</dbReference>
<protein>
    <recommendedName>
        <fullName evidence="12">DNA-directed RNA polymerase subunit beta'</fullName>
        <shortName evidence="12">RNAP subunit beta'</shortName>
        <ecNumber evidence="12">2.7.7.6</ecNumber>
    </recommendedName>
    <alternativeName>
        <fullName evidence="12">RNA polymerase subunit beta'</fullName>
    </alternativeName>
    <alternativeName>
        <fullName evidence="12">Transcriptase subunit beta'</fullName>
    </alternativeName>
</protein>
<dbReference type="InterPro" id="IPR038120">
    <property type="entry name" value="Rpb1_funnel_sf"/>
</dbReference>
<dbReference type="FunFam" id="1.10.40.90:FF:000001">
    <property type="entry name" value="DNA-directed RNA polymerase subunit beta"/>
    <property type="match status" value="1"/>
</dbReference>
<evidence type="ECO:0000256" key="8">
    <source>
        <dbReference type="ARBA" id="ARBA00022833"/>
    </source>
</evidence>
<dbReference type="EMBL" id="CP048711">
    <property type="protein sequence ID" value="QIB66202.1"/>
    <property type="molecule type" value="Genomic_DNA"/>
</dbReference>
<comment type="catalytic activity">
    <reaction evidence="11 12 13">
        <text>RNA(n) + a ribonucleoside 5'-triphosphate = RNA(n+1) + diphosphate</text>
        <dbReference type="Rhea" id="RHEA:21248"/>
        <dbReference type="Rhea" id="RHEA-COMP:14527"/>
        <dbReference type="Rhea" id="RHEA-COMP:17342"/>
        <dbReference type="ChEBI" id="CHEBI:33019"/>
        <dbReference type="ChEBI" id="CHEBI:61557"/>
        <dbReference type="ChEBI" id="CHEBI:140395"/>
        <dbReference type="EC" id="2.7.7.6"/>
    </reaction>
</comment>
<dbReference type="RefSeq" id="WP_163495637.1">
    <property type="nucleotide sequence ID" value="NZ_CP048711.1"/>
</dbReference>
<evidence type="ECO:0000256" key="11">
    <source>
        <dbReference type="ARBA" id="ARBA00048552"/>
    </source>
</evidence>
<dbReference type="Proteomes" id="UP000477680">
    <property type="component" value="Chromosome"/>
</dbReference>
<dbReference type="InterPro" id="IPR012754">
    <property type="entry name" value="DNA-dir_RpoC_beta_prime_bact"/>
</dbReference>
<dbReference type="Gene3D" id="1.10.150.390">
    <property type="match status" value="1"/>
</dbReference>
<evidence type="ECO:0000256" key="13">
    <source>
        <dbReference type="RuleBase" id="RU004279"/>
    </source>
</evidence>
<comment type="cofactor">
    <cofactor evidence="12">
        <name>Zn(2+)</name>
        <dbReference type="ChEBI" id="CHEBI:29105"/>
    </cofactor>
    <text evidence="12">Binds 2 Zn(2+) ions per subunit.</text>
</comment>
<dbReference type="PANTHER" id="PTHR19376:SF54">
    <property type="entry name" value="DNA-DIRECTED RNA POLYMERASE SUBUNIT BETA"/>
    <property type="match status" value="1"/>
</dbReference>
<dbReference type="GO" id="GO:0008270">
    <property type="term" value="F:zinc ion binding"/>
    <property type="evidence" value="ECO:0007669"/>
    <property type="project" value="UniProtKB-UniRule"/>
</dbReference>
<keyword evidence="8 12" id="KW-0862">Zinc</keyword>
<dbReference type="Pfam" id="PF05000">
    <property type="entry name" value="RNA_pol_Rpb1_4"/>
    <property type="match status" value="1"/>
</dbReference>
<dbReference type="GO" id="GO:0003677">
    <property type="term" value="F:DNA binding"/>
    <property type="evidence" value="ECO:0007669"/>
    <property type="project" value="UniProtKB-UniRule"/>
</dbReference>
<dbReference type="InterPro" id="IPR007080">
    <property type="entry name" value="RNA_pol_Rpb1_1"/>
</dbReference>
<dbReference type="Gene3D" id="2.40.50.100">
    <property type="match status" value="3"/>
</dbReference>
<dbReference type="SMART" id="SM00663">
    <property type="entry name" value="RPOLA_N"/>
    <property type="match status" value="1"/>
</dbReference>